<dbReference type="OrthoDB" id="439917at2759"/>
<protein>
    <recommendedName>
        <fullName evidence="2">Chitin-binding type-2 domain-containing protein</fullName>
    </recommendedName>
</protein>
<gene>
    <name evidence="3" type="ORF">CUNI_LOCUS13783</name>
</gene>
<dbReference type="Proteomes" id="UP000678393">
    <property type="component" value="Unassembled WGS sequence"/>
</dbReference>
<dbReference type="AlphaFoldDB" id="A0A8S3ZKF5"/>
<name>A0A8S3ZKF5_9EUPU</name>
<feature type="non-terminal residue" evidence="3">
    <location>
        <position position="306"/>
    </location>
</feature>
<feature type="non-terminal residue" evidence="3">
    <location>
        <position position="1"/>
    </location>
</feature>
<organism evidence="3 4">
    <name type="scientific">Candidula unifasciata</name>
    <dbReference type="NCBI Taxonomy" id="100452"/>
    <lineage>
        <taxon>Eukaryota</taxon>
        <taxon>Metazoa</taxon>
        <taxon>Spiralia</taxon>
        <taxon>Lophotrochozoa</taxon>
        <taxon>Mollusca</taxon>
        <taxon>Gastropoda</taxon>
        <taxon>Heterobranchia</taxon>
        <taxon>Euthyneura</taxon>
        <taxon>Panpulmonata</taxon>
        <taxon>Eupulmonata</taxon>
        <taxon>Stylommatophora</taxon>
        <taxon>Helicina</taxon>
        <taxon>Helicoidea</taxon>
        <taxon>Geomitridae</taxon>
        <taxon>Candidula</taxon>
    </lineage>
</organism>
<accession>A0A8S3ZKF5</accession>
<proteinExistence type="predicted"/>
<sequence length="306" mass="33502">ADRILPCPAQVCPNSQVFNTVSCRCESAETGRDCSTQPCQQNQVGRRDCNGRCYCACKEGYVGIKCEIRLQPDLCSNCSFDNGHYHTGLSGHCDMFVVCIPVRGKKQAAAGPLFVPRIMSCPPGTYYVTRPSGWKGCDHPENGRCSSDRCETSPPNGRYADPTACQSYWQCGPDRRLSSKGCCPAGHRFEPSSSQCVPDSSCPVTCGGNRTHACAGEHSQFVTGCPYDVSLANPNEFFYKFMPGSSFRCQPMEVMDVGECRCVRDQRLSPSDCKATVSLDFEDVPMNDEDRVPRVSTGNGHAANFR</sequence>
<dbReference type="InterPro" id="IPR002557">
    <property type="entry name" value="Chitin-bd_dom"/>
</dbReference>
<dbReference type="GO" id="GO:0005576">
    <property type="term" value="C:extracellular region"/>
    <property type="evidence" value="ECO:0007669"/>
    <property type="project" value="InterPro"/>
</dbReference>
<dbReference type="InterPro" id="IPR036508">
    <property type="entry name" value="Chitin-bd_dom_sf"/>
</dbReference>
<dbReference type="SMART" id="SM00494">
    <property type="entry name" value="ChtBD2"/>
    <property type="match status" value="2"/>
</dbReference>
<reference evidence="3" key="1">
    <citation type="submission" date="2021-04" db="EMBL/GenBank/DDBJ databases">
        <authorList>
            <consortium name="Molecular Ecology Group"/>
        </authorList>
    </citation>
    <scope>NUCLEOTIDE SEQUENCE</scope>
</reference>
<keyword evidence="4" id="KW-1185">Reference proteome</keyword>
<evidence type="ECO:0000259" key="2">
    <source>
        <dbReference type="PROSITE" id="PS50940"/>
    </source>
</evidence>
<dbReference type="Pfam" id="PF01607">
    <property type="entry name" value="CBM_14"/>
    <property type="match status" value="1"/>
</dbReference>
<dbReference type="EMBL" id="CAJHNH020002985">
    <property type="protein sequence ID" value="CAG5128225.1"/>
    <property type="molecule type" value="Genomic_DNA"/>
</dbReference>
<feature type="domain" description="Chitin-binding type-2" evidence="2">
    <location>
        <begin position="147"/>
        <end position="204"/>
    </location>
</feature>
<dbReference type="PROSITE" id="PS50940">
    <property type="entry name" value="CHIT_BIND_II"/>
    <property type="match status" value="1"/>
</dbReference>
<feature type="region of interest" description="Disordered" evidence="1">
    <location>
        <begin position="287"/>
        <end position="306"/>
    </location>
</feature>
<evidence type="ECO:0000313" key="3">
    <source>
        <dbReference type="EMBL" id="CAG5128225.1"/>
    </source>
</evidence>
<comment type="caution">
    <text evidence="3">The sequence shown here is derived from an EMBL/GenBank/DDBJ whole genome shotgun (WGS) entry which is preliminary data.</text>
</comment>
<evidence type="ECO:0000256" key="1">
    <source>
        <dbReference type="SAM" id="MobiDB-lite"/>
    </source>
</evidence>
<dbReference type="Gene3D" id="2.170.140.10">
    <property type="entry name" value="Chitin binding domain"/>
    <property type="match status" value="1"/>
</dbReference>
<dbReference type="SUPFAM" id="SSF57625">
    <property type="entry name" value="Invertebrate chitin-binding proteins"/>
    <property type="match status" value="1"/>
</dbReference>
<evidence type="ECO:0000313" key="4">
    <source>
        <dbReference type="Proteomes" id="UP000678393"/>
    </source>
</evidence>
<dbReference type="GO" id="GO:0008061">
    <property type="term" value="F:chitin binding"/>
    <property type="evidence" value="ECO:0007669"/>
    <property type="project" value="InterPro"/>
</dbReference>